<evidence type="ECO:0000313" key="1">
    <source>
        <dbReference type="EMBL" id="MEB3023677.1"/>
    </source>
</evidence>
<organism evidence="1 2">
    <name type="scientific">[Mycobacterium] crassicus</name>
    <dbReference type="NCBI Taxonomy" id="2872309"/>
    <lineage>
        <taxon>Bacteria</taxon>
        <taxon>Bacillati</taxon>
        <taxon>Actinomycetota</taxon>
        <taxon>Actinomycetes</taxon>
        <taxon>Mycobacteriales</taxon>
        <taxon>Mycobacteriaceae</taxon>
        <taxon>Mycolicibacter</taxon>
    </lineage>
</organism>
<gene>
    <name evidence="1" type="ORF">K6T79_21890</name>
</gene>
<protein>
    <submittedName>
        <fullName evidence="1">Uncharacterized protein</fullName>
    </submittedName>
</protein>
<reference evidence="1 2" key="1">
    <citation type="submission" date="2023-12" db="EMBL/GenBank/DDBJ databases">
        <title>Description of new species of Mycobacterium terrae complex isolated from sewage at the Sao Paulo Zoological Park Foundation in Brazil.</title>
        <authorList>
            <person name="Romagnoli C.L."/>
            <person name="Conceicao E.C."/>
            <person name="Machado E."/>
            <person name="Barreto L.B.P.F."/>
            <person name="Sharma A."/>
            <person name="Silva N.M."/>
            <person name="Marques L.E."/>
            <person name="Juliana M.A."/>
            <person name="Lourenco M.C.S."/>
            <person name="Digiampietri L.A."/>
            <person name="Suffys P.N."/>
            <person name="Viana-Niero C."/>
        </authorList>
    </citation>
    <scope>NUCLEOTIDE SEQUENCE [LARGE SCALE GENOMIC DNA]</scope>
    <source>
        <strain evidence="1 2">MYC098</strain>
    </source>
</reference>
<evidence type="ECO:0000313" key="2">
    <source>
        <dbReference type="Proteomes" id="UP001299596"/>
    </source>
</evidence>
<accession>A0ABU5XN31</accession>
<dbReference type="RefSeq" id="WP_225407333.1">
    <property type="nucleotide sequence ID" value="NZ_JAYJJR010000019.1"/>
</dbReference>
<comment type="caution">
    <text evidence="1">The sequence shown here is derived from an EMBL/GenBank/DDBJ whole genome shotgun (WGS) entry which is preliminary data.</text>
</comment>
<sequence length="56" mass="6178">MSTQVFGLGHRGIAMVIMLVPSRSGLGSIVVSARPFRVRAGSADLMVTRFEWRIFL</sequence>
<name>A0ABU5XN31_9MYCO</name>
<dbReference type="Proteomes" id="UP001299596">
    <property type="component" value="Unassembled WGS sequence"/>
</dbReference>
<keyword evidence="2" id="KW-1185">Reference proteome</keyword>
<proteinExistence type="predicted"/>
<dbReference type="EMBL" id="JAYJJR010000019">
    <property type="protein sequence ID" value="MEB3023677.1"/>
    <property type="molecule type" value="Genomic_DNA"/>
</dbReference>